<feature type="active site" description="Proton acceptor" evidence="4">
    <location>
        <position position="184"/>
    </location>
</feature>
<feature type="short sequence motif" description="GXGXXG" evidence="4">
    <location>
        <begin position="18"/>
        <end position="23"/>
    </location>
</feature>
<feature type="short sequence motif" description="GXSXG" evidence="4">
    <location>
        <begin position="46"/>
        <end position="50"/>
    </location>
</feature>
<dbReference type="EMBL" id="JAAVUP010000009">
    <property type="protein sequence ID" value="NKE19412.1"/>
    <property type="molecule type" value="Genomic_DNA"/>
</dbReference>
<dbReference type="SUPFAM" id="SSF52151">
    <property type="entry name" value="FabD/lysophospholipase-like"/>
    <property type="match status" value="1"/>
</dbReference>
<evidence type="ECO:0000256" key="4">
    <source>
        <dbReference type="PROSITE-ProRule" id="PRU01161"/>
    </source>
</evidence>
<gene>
    <name evidence="8" type="ORF">GWK15_20825</name>
    <name evidence="7" type="ORF">GXW75_12950</name>
</gene>
<dbReference type="RefSeq" id="WP_168043311.1">
    <property type="nucleotide sequence ID" value="NZ_JAAEDK010000026.1"/>
</dbReference>
<dbReference type="InterPro" id="IPR002641">
    <property type="entry name" value="PNPLA_dom"/>
</dbReference>
<dbReference type="PROSITE" id="PS51635">
    <property type="entry name" value="PNPLA"/>
    <property type="match status" value="1"/>
</dbReference>
<sequence length="330" mass="35784">MQQNHDPAERPLALALQGGGSFGAFTWGVLDRLLAEPGLPFAAASGASAGAVNAVLLADGLLAGGREEAQARLARFWRLLSDRAGFAGLPVFGSILAAADLHVPHFAMSLPGSDPLRELLGDLVDFARLRKERPLPLLIAATRVRDGEARIFREDEITLEAVLASACLPMLREAVQIGGEDYWDGGYSANPPLRELIRASRADDLLLVQLAPDERDTTPRLRQDIRHRSLEIAFSAPLKRELQAIEDMKALCREASLFRPRSCRAFERLRMHRLSLWESLEDAAGANPANLSWPFVTRLAEAGRAAADRWRSPDAVPASEGAPLAKGGPA</sequence>
<dbReference type="Pfam" id="PF01734">
    <property type="entry name" value="Patatin"/>
    <property type="match status" value="1"/>
</dbReference>
<evidence type="ECO:0000259" key="6">
    <source>
        <dbReference type="PROSITE" id="PS51635"/>
    </source>
</evidence>
<keyword evidence="2 4" id="KW-0442">Lipid degradation</keyword>
<dbReference type="Proteomes" id="UP000746741">
    <property type="component" value="Unassembled WGS sequence"/>
</dbReference>
<feature type="short sequence motif" description="DGA/G" evidence="4">
    <location>
        <begin position="184"/>
        <end position="186"/>
    </location>
</feature>
<evidence type="ECO:0000313" key="8">
    <source>
        <dbReference type="EMBL" id="NKE19412.1"/>
    </source>
</evidence>
<dbReference type="AlphaFoldDB" id="A0A9X9WIK1"/>
<evidence type="ECO:0000256" key="5">
    <source>
        <dbReference type="SAM" id="MobiDB-lite"/>
    </source>
</evidence>
<dbReference type="GO" id="GO:0016042">
    <property type="term" value="P:lipid catabolic process"/>
    <property type="evidence" value="ECO:0007669"/>
    <property type="project" value="UniProtKB-UniRule"/>
</dbReference>
<dbReference type="GO" id="GO:0016787">
    <property type="term" value="F:hydrolase activity"/>
    <property type="evidence" value="ECO:0007669"/>
    <property type="project" value="UniProtKB-UniRule"/>
</dbReference>
<evidence type="ECO:0000256" key="3">
    <source>
        <dbReference type="ARBA" id="ARBA00023098"/>
    </source>
</evidence>
<reference evidence="7" key="3">
    <citation type="journal article" date="2021" name="Syst. Appl. Microbiol.">
        <title>Roseomonas hellenica sp. nov., isolated from roots of wild-growing Alkanna tinctoria.</title>
        <authorList>
            <person name="Rat A."/>
            <person name="Naranjo H.D."/>
            <person name="Lebbe L."/>
            <person name="Cnockaert M."/>
            <person name="Krigas N."/>
            <person name="Grigoriadou K."/>
            <person name="Maloupa E."/>
            <person name="Willems A."/>
        </authorList>
    </citation>
    <scope>NUCLEOTIDE SEQUENCE</scope>
    <source>
        <strain evidence="7">LMG 31161</strain>
    </source>
</reference>
<proteinExistence type="predicted"/>
<name>A0A9X9WIK1_9PROT</name>
<keyword evidence="1 4" id="KW-0378">Hydrolase</keyword>
<dbReference type="InterPro" id="IPR016035">
    <property type="entry name" value="Acyl_Trfase/lysoPLipase"/>
</dbReference>
<evidence type="ECO:0000256" key="1">
    <source>
        <dbReference type="ARBA" id="ARBA00022801"/>
    </source>
</evidence>
<dbReference type="PANTHER" id="PTHR14226:SF78">
    <property type="entry name" value="SLR0060 PROTEIN"/>
    <property type="match status" value="1"/>
</dbReference>
<evidence type="ECO:0000256" key="2">
    <source>
        <dbReference type="ARBA" id="ARBA00022963"/>
    </source>
</evidence>
<evidence type="ECO:0000313" key="10">
    <source>
        <dbReference type="Proteomes" id="UP001138708"/>
    </source>
</evidence>
<keyword evidence="3 4" id="KW-0443">Lipid metabolism</keyword>
<accession>A0A9X9WIK1</accession>
<organism evidence="7 10">
    <name type="scientific">Neoroseomonas oryzicola</name>
    <dbReference type="NCBI Taxonomy" id="535904"/>
    <lineage>
        <taxon>Bacteria</taxon>
        <taxon>Pseudomonadati</taxon>
        <taxon>Pseudomonadota</taxon>
        <taxon>Alphaproteobacteria</taxon>
        <taxon>Acetobacterales</taxon>
        <taxon>Acetobacteraceae</taxon>
        <taxon>Neoroseomonas</taxon>
    </lineage>
</organism>
<feature type="active site" description="Nucleophile" evidence="4">
    <location>
        <position position="48"/>
    </location>
</feature>
<reference evidence="8 9" key="2">
    <citation type="submission" date="2020-02" db="EMBL/GenBank/DDBJ databases">
        <authorList>
            <person name="Sun Q."/>
            <person name="Inoue M."/>
        </authorList>
    </citation>
    <scope>NUCLEOTIDE SEQUENCE [LARGE SCALE GENOMIC DNA]</scope>
    <source>
        <strain evidence="8 9">KCTC 22478</strain>
    </source>
</reference>
<feature type="region of interest" description="Disordered" evidence="5">
    <location>
        <begin position="309"/>
        <end position="330"/>
    </location>
</feature>
<protein>
    <submittedName>
        <fullName evidence="7">Patatin-like phospholipase family protein</fullName>
    </submittedName>
</protein>
<dbReference type="PANTHER" id="PTHR14226">
    <property type="entry name" value="NEUROPATHY TARGET ESTERASE/SWISS CHEESE D.MELANOGASTER"/>
    <property type="match status" value="1"/>
</dbReference>
<dbReference type="Proteomes" id="UP001138708">
    <property type="component" value="Unassembled WGS sequence"/>
</dbReference>
<evidence type="ECO:0000313" key="9">
    <source>
        <dbReference type="Proteomes" id="UP000746741"/>
    </source>
</evidence>
<evidence type="ECO:0000313" key="7">
    <source>
        <dbReference type="EMBL" id="MBR0660161.1"/>
    </source>
</evidence>
<comment type="caution">
    <text evidence="7">The sequence shown here is derived from an EMBL/GenBank/DDBJ whole genome shotgun (WGS) entry which is preliminary data.</text>
</comment>
<reference evidence="7" key="1">
    <citation type="submission" date="2020-01" db="EMBL/GenBank/DDBJ databases">
        <authorList>
            <person name="Rat A."/>
        </authorList>
    </citation>
    <scope>NUCLEOTIDE SEQUENCE</scope>
    <source>
        <strain evidence="7">LMG 31161</strain>
    </source>
</reference>
<dbReference type="EMBL" id="JAAEDK010000026">
    <property type="protein sequence ID" value="MBR0660161.1"/>
    <property type="molecule type" value="Genomic_DNA"/>
</dbReference>
<dbReference type="InterPro" id="IPR050301">
    <property type="entry name" value="NTE"/>
</dbReference>
<dbReference type="Gene3D" id="3.40.1090.10">
    <property type="entry name" value="Cytosolic phospholipase A2 catalytic domain"/>
    <property type="match status" value="2"/>
</dbReference>
<feature type="domain" description="PNPLA" evidence="6">
    <location>
        <begin position="14"/>
        <end position="197"/>
    </location>
</feature>
<keyword evidence="9" id="KW-1185">Reference proteome</keyword>